<evidence type="ECO:0000313" key="4">
    <source>
        <dbReference type="Proteomes" id="UP000627521"/>
    </source>
</evidence>
<accession>A0ABR8LWD0</accession>
<reference evidence="3 4" key="1">
    <citation type="submission" date="2020-09" db="EMBL/GenBank/DDBJ databases">
        <title>Bacillus nautilus sp. nov., Chryseoglobus crepusculi sp. nov, and Psychrobacter noctis sp. nov., isolated from deep-sea sponges from the equatorial Atlantic.</title>
        <authorList>
            <person name="Stennett H.L."/>
            <person name="Williams S.E."/>
        </authorList>
    </citation>
    <scope>NUCLEOTIDE SEQUENCE [LARGE SCALE GENOMIC DNA]</scope>
    <source>
        <strain evidence="3 4">28M-24</strain>
    </source>
</reference>
<dbReference type="InterPro" id="IPR046235">
    <property type="entry name" value="DUF6268"/>
</dbReference>
<evidence type="ECO:0000313" key="3">
    <source>
        <dbReference type="EMBL" id="MBD3862553.1"/>
    </source>
</evidence>
<dbReference type="Gene3D" id="2.40.160.60">
    <property type="entry name" value="Outer membrane protein transport protein (OMPP1/FadL/TodX)"/>
    <property type="match status" value="1"/>
</dbReference>
<gene>
    <name evidence="3" type="ORF">IEG06_03750</name>
</gene>
<organism evidence="3 4">
    <name type="scientific">Olleya marilimosa</name>
    <dbReference type="NCBI Taxonomy" id="272164"/>
    <lineage>
        <taxon>Bacteria</taxon>
        <taxon>Pseudomonadati</taxon>
        <taxon>Bacteroidota</taxon>
        <taxon>Flavobacteriia</taxon>
        <taxon>Flavobacteriales</taxon>
        <taxon>Flavobacteriaceae</taxon>
    </lineage>
</organism>
<keyword evidence="1" id="KW-0732">Signal</keyword>
<dbReference type="RefSeq" id="WP_191099089.1">
    <property type="nucleotide sequence ID" value="NZ_JACXXF010000001.1"/>
</dbReference>
<name>A0ABR8LWD0_9FLAO</name>
<comment type="caution">
    <text evidence="3">The sequence shown here is derived from an EMBL/GenBank/DDBJ whole genome shotgun (WGS) entry which is preliminary data.</text>
</comment>
<evidence type="ECO:0000256" key="1">
    <source>
        <dbReference type="SAM" id="SignalP"/>
    </source>
</evidence>
<feature type="signal peptide" evidence="1">
    <location>
        <begin position="1"/>
        <end position="23"/>
    </location>
</feature>
<feature type="chain" id="PRO_5045557790" description="DUF6268 domain-containing protein" evidence="1">
    <location>
        <begin position="24"/>
        <end position="294"/>
    </location>
</feature>
<sequence length="294" mass="33843">MKLHFGTILLILTLLCGVNVAHAQLTDLARLEYSYVPKSNSEDSFDRFRGLLNYPIKTSEDCYLIVGAEYSRLTLDLEDDYPFPTSNLRRLHIIDFNLGYTFKLSENWRLGAKITPRIASTLRHKITGDDMFLNGGVYAINDKTKDQNIKKPYRLVLGLTYNSTTGIPLPLPFVSYFRRLNENWSYNLGVPKTNVKYFFNEKNIVQTFVGIDGYFANTQEVFTIDGKEADSVSLSVILAGLGYEYCFTDNLVWYSYVGYTLSMSNRLRDENREDVFKLDNVNAFYLRTGIKFKI</sequence>
<evidence type="ECO:0000259" key="2">
    <source>
        <dbReference type="Pfam" id="PF19783"/>
    </source>
</evidence>
<dbReference type="Proteomes" id="UP000627521">
    <property type="component" value="Unassembled WGS sequence"/>
</dbReference>
<protein>
    <recommendedName>
        <fullName evidence="2">DUF6268 domain-containing protein</fullName>
    </recommendedName>
</protein>
<dbReference type="Pfam" id="PF19783">
    <property type="entry name" value="DUF6268"/>
    <property type="match status" value="1"/>
</dbReference>
<dbReference type="EMBL" id="JACXXH010000001">
    <property type="protein sequence ID" value="MBD3862553.1"/>
    <property type="molecule type" value="Genomic_DNA"/>
</dbReference>
<keyword evidence="4" id="KW-1185">Reference proteome</keyword>
<feature type="domain" description="DUF6268" evidence="2">
    <location>
        <begin position="66"/>
        <end position="293"/>
    </location>
</feature>
<proteinExistence type="predicted"/>